<dbReference type="RefSeq" id="WP_234658213.1">
    <property type="nucleotide sequence ID" value="NZ_CP094997.1"/>
</dbReference>
<proteinExistence type="predicted"/>
<evidence type="ECO:0000313" key="2">
    <source>
        <dbReference type="EMBL" id="MCF0065225.1"/>
    </source>
</evidence>
<evidence type="ECO:0000256" key="1">
    <source>
        <dbReference type="SAM" id="SignalP"/>
    </source>
</evidence>
<organism evidence="2 3">
    <name type="scientific">Dyadobacter chenwenxiniae</name>
    <dbReference type="NCBI Taxonomy" id="2906456"/>
    <lineage>
        <taxon>Bacteria</taxon>
        <taxon>Pseudomonadati</taxon>
        <taxon>Bacteroidota</taxon>
        <taxon>Cytophagia</taxon>
        <taxon>Cytophagales</taxon>
        <taxon>Spirosomataceae</taxon>
        <taxon>Dyadobacter</taxon>
    </lineage>
</organism>
<feature type="chain" id="PRO_5040977401" evidence="1">
    <location>
        <begin position="19"/>
        <end position="474"/>
    </location>
</feature>
<reference evidence="2" key="1">
    <citation type="submission" date="2021-12" db="EMBL/GenBank/DDBJ databases">
        <title>Novel species in genus Dyadobacter.</title>
        <authorList>
            <person name="Ma C."/>
        </authorList>
    </citation>
    <scope>NUCLEOTIDE SEQUENCE</scope>
    <source>
        <strain evidence="2">LJ419</strain>
    </source>
</reference>
<feature type="signal peptide" evidence="1">
    <location>
        <begin position="1"/>
        <end position="18"/>
    </location>
</feature>
<dbReference type="Gene3D" id="2.60.120.560">
    <property type="entry name" value="Exo-inulinase, domain 1"/>
    <property type="match status" value="1"/>
</dbReference>
<keyword evidence="3" id="KW-1185">Reference proteome</keyword>
<keyword evidence="1" id="KW-0732">Signal</keyword>
<sequence length="474" mass="53809">MKKIVRLLLILLAFQSYAQKKKEIPVTRKADYQVVMEPDKWEFKEGKVKFEDYKGHKAMKISQGSGQVVLKNVVFQNGTIEYDIEPVLPEFALSIYFHRKDEKEQEIVYLRAGKMGNKLANEGIQYTPYFDGVNMWDMYPEYQTPAMTKAGEWNHVKLVMNGARMQVFLNNAPRPVLDIPKLEGNETQGSIAFEGSSYIANVQVKPNETDGLSPLALPDLTDNDATYLRNWAVTAPQNLPDGNELSFRNLPQPSAFTDTISAERRGLVSLTRKYGASKSRRVVWLKTKITAKEAVKTNLHLGISDEIWVFLNNQMIFIDKNLFAQGMRKYPEGRISINNSATLLSLRPGGNELLIGVANDFYGWGIMARLESVEGITQTDQVADIIATAKEIEKLDLNQYEGTYGNADVNYKLRFIRKEKRLFVQVSDQEPAQLQTVGKDKFAFTTASATFDFLPEGKKLILRQGNESKEFRKE</sequence>
<name>A0A9X1PRM6_9BACT</name>
<gene>
    <name evidence="2" type="ORF">LXM26_27165</name>
</gene>
<dbReference type="AlphaFoldDB" id="A0A9X1PRM6"/>
<evidence type="ECO:0000313" key="3">
    <source>
        <dbReference type="Proteomes" id="UP001139000"/>
    </source>
</evidence>
<accession>A0A9X1PRM6</accession>
<protein>
    <submittedName>
        <fullName evidence="2">DUF1080 domain-containing protein</fullName>
    </submittedName>
</protein>
<dbReference type="EMBL" id="JAJTTC010000010">
    <property type="protein sequence ID" value="MCF0065225.1"/>
    <property type="molecule type" value="Genomic_DNA"/>
</dbReference>
<dbReference type="Proteomes" id="UP001139000">
    <property type="component" value="Unassembled WGS sequence"/>
</dbReference>
<comment type="caution">
    <text evidence="2">The sequence shown here is derived from an EMBL/GenBank/DDBJ whole genome shotgun (WGS) entry which is preliminary data.</text>
</comment>